<evidence type="ECO:0000313" key="1">
    <source>
        <dbReference type="Proteomes" id="UP000504606"/>
    </source>
</evidence>
<accession>A0A9C6XU19</accession>
<sequence length="70" mass="8030">MLVVCYTNHALDQFLSGLLPATKSIVRVGGGCKDERLNEFLIHNLRRTVNTPRELLHRIREQKSKKMKVG</sequence>
<dbReference type="InterPro" id="IPR027417">
    <property type="entry name" value="P-loop_NTPase"/>
</dbReference>
<dbReference type="Gene3D" id="3.40.50.300">
    <property type="entry name" value="P-loop containing nucleotide triphosphate hydrolases"/>
    <property type="match status" value="1"/>
</dbReference>
<evidence type="ECO:0000313" key="2">
    <source>
        <dbReference type="RefSeq" id="XP_052131339.1"/>
    </source>
</evidence>
<protein>
    <submittedName>
        <fullName evidence="2">NFX1-type zinc finger-containing protein 1-like</fullName>
    </submittedName>
</protein>
<organism evidence="1 2">
    <name type="scientific">Frankliniella occidentalis</name>
    <name type="common">Western flower thrips</name>
    <name type="synonym">Euthrips occidentalis</name>
    <dbReference type="NCBI Taxonomy" id="133901"/>
    <lineage>
        <taxon>Eukaryota</taxon>
        <taxon>Metazoa</taxon>
        <taxon>Ecdysozoa</taxon>
        <taxon>Arthropoda</taxon>
        <taxon>Hexapoda</taxon>
        <taxon>Insecta</taxon>
        <taxon>Pterygota</taxon>
        <taxon>Neoptera</taxon>
        <taxon>Paraneoptera</taxon>
        <taxon>Thysanoptera</taxon>
        <taxon>Terebrantia</taxon>
        <taxon>Thripoidea</taxon>
        <taxon>Thripidae</taxon>
        <taxon>Frankliniella</taxon>
    </lineage>
</organism>
<dbReference type="GeneID" id="127751600"/>
<name>A0A9C6XU19_FRAOC</name>
<keyword evidence="1" id="KW-1185">Reference proteome</keyword>
<gene>
    <name evidence="2" type="primary">LOC127751600</name>
</gene>
<dbReference type="AlphaFoldDB" id="A0A9C6XU19"/>
<dbReference type="OrthoDB" id="2423195at2759"/>
<dbReference type="RefSeq" id="XP_052131339.1">
    <property type="nucleotide sequence ID" value="XM_052275379.1"/>
</dbReference>
<proteinExistence type="predicted"/>
<dbReference type="Proteomes" id="UP000504606">
    <property type="component" value="Unplaced"/>
</dbReference>
<dbReference type="KEGG" id="foc:127751600"/>
<reference evidence="2" key="1">
    <citation type="submission" date="2025-08" db="UniProtKB">
        <authorList>
            <consortium name="RefSeq"/>
        </authorList>
    </citation>
    <scope>IDENTIFICATION</scope>
    <source>
        <tissue evidence="2">Whole organism</tissue>
    </source>
</reference>